<proteinExistence type="predicted"/>
<dbReference type="Gene3D" id="3.30.950.30">
    <property type="entry name" value="Schlafen, AAA domain"/>
    <property type="match status" value="1"/>
</dbReference>
<protein>
    <submittedName>
        <fullName evidence="2">Putative HTH transcriptional regulator</fullName>
    </submittedName>
</protein>
<dbReference type="Proteomes" id="UP000274556">
    <property type="component" value="Unassembled WGS sequence"/>
</dbReference>
<dbReference type="PANTHER" id="PTHR30595">
    <property type="entry name" value="GLPR-RELATED TRANSCRIPTIONAL REPRESSOR"/>
    <property type="match status" value="1"/>
</dbReference>
<keyword evidence="3" id="KW-1185">Reference proteome</keyword>
<dbReference type="InterPro" id="IPR038461">
    <property type="entry name" value="Schlafen_AlbA_2_dom_sf"/>
</dbReference>
<evidence type="ECO:0000259" key="1">
    <source>
        <dbReference type="Pfam" id="PF04326"/>
    </source>
</evidence>
<evidence type="ECO:0000313" key="3">
    <source>
        <dbReference type="Proteomes" id="UP000274556"/>
    </source>
</evidence>
<feature type="domain" description="Schlafen AlbA-2" evidence="1">
    <location>
        <begin position="16"/>
        <end position="141"/>
    </location>
</feature>
<dbReference type="InterPro" id="IPR007421">
    <property type="entry name" value="Schlafen_AlbA_2_dom"/>
</dbReference>
<dbReference type="Pfam" id="PF04326">
    <property type="entry name" value="SLFN_AlbA_2"/>
    <property type="match status" value="1"/>
</dbReference>
<dbReference type="InterPro" id="IPR038475">
    <property type="entry name" value="RecG_C_sf"/>
</dbReference>
<dbReference type="Gene3D" id="3.30.565.60">
    <property type="match status" value="1"/>
</dbReference>
<accession>A0A495V793</accession>
<dbReference type="PANTHER" id="PTHR30595:SF6">
    <property type="entry name" value="SCHLAFEN ALBA-2 DOMAIN-CONTAINING PROTEIN"/>
    <property type="match status" value="1"/>
</dbReference>
<gene>
    <name evidence="2" type="ORF">BDD21_1605</name>
</gene>
<sequence>MFADPQELLRHIALGEDSTLELKEVRVESGRVVAPHRNGLADELAAFANAQGGICVLGVEDGSRRILGIATEDLDRVEQHIQAACHDLVEPPLAPHIERMWIPDDQGGGQAVIKIEVPRSLFVHRSPSGYLLRSGSTRRQLTPEQLARLFQHRSQTGLIRFDEEIVPGAELNALGAPLWRRFRPARSRDTQPVLLGKLGMARQDESGLWRPTVSGILMACADPCRFLSSAYIQAVAYRGTTVVPFDDNDMYQLDARDLTGPLDAQVIEACRFVYRNMKVGAVKRTGRKDLPQFDMTAVFEAFVNAVVHRDYSLHGSKVRLRLFADRLELYSPGGLPNTLDPESLPYRQVARNETLASLLARCPIPTDAGWIETNRTTFMDRRGEGVPVILARSEKLSGRIPEYRLINDSELLLTIYAANRGGETQ</sequence>
<reference evidence="2 3" key="1">
    <citation type="submission" date="2018-10" db="EMBL/GenBank/DDBJ databases">
        <title>Genomic Encyclopedia of Archaeal and Bacterial Type Strains, Phase II (KMG-II): from individual species to whole genera.</title>
        <authorList>
            <person name="Goeker M."/>
        </authorList>
    </citation>
    <scope>NUCLEOTIDE SEQUENCE [LARGE SCALE GENOMIC DNA]</scope>
    <source>
        <strain evidence="2 3">DSM 235</strain>
    </source>
</reference>
<evidence type="ECO:0000313" key="2">
    <source>
        <dbReference type="EMBL" id="RKT44227.1"/>
    </source>
</evidence>
<dbReference type="RefSeq" id="WP_120796692.1">
    <property type="nucleotide sequence ID" value="NZ_RBXL01000001.1"/>
</dbReference>
<dbReference type="OrthoDB" id="34589at2"/>
<dbReference type="Pfam" id="PF13749">
    <property type="entry name" value="HATPase_c_4"/>
    <property type="match status" value="1"/>
</dbReference>
<dbReference type="EMBL" id="RBXL01000001">
    <property type="protein sequence ID" value="RKT44227.1"/>
    <property type="molecule type" value="Genomic_DNA"/>
</dbReference>
<comment type="caution">
    <text evidence="2">The sequence shown here is derived from an EMBL/GenBank/DDBJ whole genome shotgun (WGS) entry which is preliminary data.</text>
</comment>
<name>A0A495V793_9GAMM</name>
<organism evidence="2 3">
    <name type="scientific">Thiocapsa rosea</name>
    <dbReference type="NCBI Taxonomy" id="69360"/>
    <lineage>
        <taxon>Bacteria</taxon>
        <taxon>Pseudomonadati</taxon>
        <taxon>Pseudomonadota</taxon>
        <taxon>Gammaproteobacteria</taxon>
        <taxon>Chromatiales</taxon>
        <taxon>Chromatiaceae</taxon>
        <taxon>Thiocapsa</taxon>
    </lineage>
</organism>
<dbReference type="AlphaFoldDB" id="A0A495V793"/>